<dbReference type="NCBIfam" id="NF001750">
    <property type="entry name" value="PRK00476.1"/>
    <property type="match status" value="1"/>
</dbReference>
<dbReference type="NCBIfam" id="TIGR00459">
    <property type="entry name" value="aspS_bact"/>
    <property type="match status" value="1"/>
</dbReference>
<dbReference type="PROSITE" id="PS50862">
    <property type="entry name" value="AA_TRNA_LIGASE_II"/>
    <property type="match status" value="1"/>
</dbReference>
<proteinExistence type="inferred from homology"/>
<dbReference type="Proteomes" id="UP001174909">
    <property type="component" value="Unassembled WGS sequence"/>
</dbReference>
<dbReference type="Pfam" id="PF02938">
    <property type="entry name" value="GAD"/>
    <property type="match status" value="1"/>
</dbReference>
<dbReference type="Gene3D" id="3.30.930.10">
    <property type="entry name" value="Bira Bifunctional Protein, Domain 2"/>
    <property type="match status" value="1"/>
</dbReference>
<dbReference type="InterPro" id="IPR004524">
    <property type="entry name" value="Asp-tRNA-ligase_1"/>
</dbReference>
<evidence type="ECO:0000313" key="9">
    <source>
        <dbReference type="Proteomes" id="UP001174909"/>
    </source>
</evidence>
<keyword evidence="4" id="KW-0067">ATP-binding</keyword>
<dbReference type="InterPro" id="IPR029351">
    <property type="entry name" value="GAD_dom"/>
</dbReference>
<dbReference type="GO" id="GO:0005737">
    <property type="term" value="C:cytoplasm"/>
    <property type="evidence" value="ECO:0007669"/>
    <property type="project" value="InterPro"/>
</dbReference>
<dbReference type="HAMAP" id="MF_00044">
    <property type="entry name" value="Asp_tRNA_synth_type1"/>
    <property type="match status" value="1"/>
</dbReference>
<protein>
    <submittedName>
        <fullName evidence="8">Aspartate--tRNA(Asp/Asn) ligase</fullName>
    </submittedName>
</protein>
<dbReference type="CDD" id="cd00777">
    <property type="entry name" value="AspRS_core"/>
    <property type="match status" value="1"/>
</dbReference>
<keyword evidence="5" id="KW-0648">Protein biosynthesis</keyword>
<comment type="caution">
    <text evidence="8">The sequence shown here is derived from an EMBL/GenBank/DDBJ whole genome shotgun (WGS) entry which is preliminary data.</text>
</comment>
<keyword evidence="2 8" id="KW-0436">Ligase</keyword>
<dbReference type="SUPFAM" id="SSF55261">
    <property type="entry name" value="GAD domain-like"/>
    <property type="match status" value="1"/>
</dbReference>
<dbReference type="SUPFAM" id="SSF50249">
    <property type="entry name" value="Nucleic acid-binding proteins"/>
    <property type="match status" value="1"/>
</dbReference>
<evidence type="ECO:0000256" key="1">
    <source>
        <dbReference type="ARBA" id="ARBA00006303"/>
    </source>
</evidence>
<dbReference type="InterPro" id="IPR004115">
    <property type="entry name" value="GAD-like_sf"/>
</dbReference>
<dbReference type="CDD" id="cd04317">
    <property type="entry name" value="EcAspRS_like_N"/>
    <property type="match status" value="1"/>
</dbReference>
<keyword evidence="6" id="KW-0030">Aminoacyl-tRNA synthetase</keyword>
<dbReference type="InterPro" id="IPR047089">
    <property type="entry name" value="Asp-tRNA-ligase_1_N"/>
</dbReference>
<dbReference type="Gene3D" id="2.40.50.140">
    <property type="entry name" value="Nucleic acid-binding proteins"/>
    <property type="match status" value="1"/>
</dbReference>
<feature type="domain" description="Aminoacyl-transfer RNA synthetases class-II family profile" evidence="7">
    <location>
        <begin position="85"/>
        <end position="508"/>
    </location>
</feature>
<dbReference type="GO" id="GO:0005524">
    <property type="term" value="F:ATP binding"/>
    <property type="evidence" value="ECO:0007669"/>
    <property type="project" value="UniProtKB-KW"/>
</dbReference>
<gene>
    <name evidence="8" type="ORF">GBAR_LOCUS25039</name>
</gene>
<dbReference type="EMBL" id="CASHTH010003459">
    <property type="protein sequence ID" value="CAI8045230.1"/>
    <property type="molecule type" value="Genomic_DNA"/>
</dbReference>
<dbReference type="AlphaFoldDB" id="A0AA35TBF2"/>
<sequence length="539" mass="60334">AHSTAESFRNEWVIQVTGEVAPRPEGTENPGIATGAIELVASGASVLNESLTPPFYINEESDVEELLRMKYRYLDLRRPGMRDMLVLRHKVVKFIRDFLDERAFLEVETPILIKSTPEGARDYLVPSRLYPGSFYALPQSPQQLKQLLMAAGVEKYFQIARCFRDEDPRADRQPEHTQLDLEMSFVEEDDVLGLIEELYTALIDTVMPEKRVLRPFPRLTYAESMASYGTDKPDLRFGMEMADLSDIAVSTDFRVFTSAVESGGIVKGFSAPGCASYSRRQTDELIDFVKEWGARGLVTIALTGEGSINDLTEDQVRSAAARFLSLDQIKEIARKTGGDIGDMVLVVAGPGKTTNQALSSLRHEMGRRLELTDPDLIAFAFVTDFPLFEWNENEERWDAMHHAFSMPKYGTEKFIESDPSRVIGRLYDLVANGHELASGSIRIHTRELQEKVFEVLGYTKDEVAERFGQLLTAFEYGAPPHGGIAPGIDRLLMVLLQTDNIRDVIAFPKTQNGIDPLFGAPGEVDQGQLDELKLKVLAE</sequence>
<dbReference type="PANTHER" id="PTHR22594:SF5">
    <property type="entry name" value="ASPARTATE--TRNA LIGASE, MITOCHONDRIAL"/>
    <property type="match status" value="1"/>
</dbReference>
<evidence type="ECO:0000256" key="6">
    <source>
        <dbReference type="ARBA" id="ARBA00023146"/>
    </source>
</evidence>
<dbReference type="GO" id="GO:0006422">
    <property type="term" value="P:aspartyl-tRNA aminoacylation"/>
    <property type="evidence" value="ECO:0007669"/>
    <property type="project" value="TreeGrafter"/>
</dbReference>
<comment type="similarity">
    <text evidence="1">Belongs to the class-II aminoacyl-tRNA synthetase family. Type 1 subfamily.</text>
</comment>
<reference evidence="8" key="1">
    <citation type="submission" date="2023-03" db="EMBL/GenBank/DDBJ databases">
        <authorList>
            <person name="Steffen K."/>
            <person name="Cardenas P."/>
        </authorList>
    </citation>
    <scope>NUCLEOTIDE SEQUENCE</scope>
</reference>
<evidence type="ECO:0000256" key="4">
    <source>
        <dbReference type="ARBA" id="ARBA00022840"/>
    </source>
</evidence>
<evidence type="ECO:0000259" key="7">
    <source>
        <dbReference type="PROSITE" id="PS50862"/>
    </source>
</evidence>
<evidence type="ECO:0000256" key="3">
    <source>
        <dbReference type="ARBA" id="ARBA00022741"/>
    </source>
</evidence>
<dbReference type="GO" id="GO:0004815">
    <property type="term" value="F:aspartate-tRNA ligase activity"/>
    <property type="evidence" value="ECO:0007669"/>
    <property type="project" value="TreeGrafter"/>
</dbReference>
<dbReference type="InterPro" id="IPR004364">
    <property type="entry name" value="Aa-tRNA-synt_II"/>
</dbReference>
<dbReference type="InterPro" id="IPR047090">
    <property type="entry name" value="AspRS_core"/>
</dbReference>
<dbReference type="SUPFAM" id="SSF55681">
    <property type="entry name" value="Class II aaRS and biotin synthetases"/>
    <property type="match status" value="1"/>
</dbReference>
<name>A0AA35TBF2_GEOBA</name>
<evidence type="ECO:0000256" key="2">
    <source>
        <dbReference type="ARBA" id="ARBA00022598"/>
    </source>
</evidence>
<dbReference type="InterPro" id="IPR012340">
    <property type="entry name" value="NA-bd_OB-fold"/>
</dbReference>
<dbReference type="InterPro" id="IPR006195">
    <property type="entry name" value="aa-tRNA-synth_II"/>
</dbReference>
<feature type="non-terminal residue" evidence="8">
    <location>
        <position position="1"/>
    </location>
</feature>
<evidence type="ECO:0000256" key="5">
    <source>
        <dbReference type="ARBA" id="ARBA00022917"/>
    </source>
</evidence>
<dbReference type="InterPro" id="IPR045864">
    <property type="entry name" value="aa-tRNA-synth_II/BPL/LPL"/>
</dbReference>
<dbReference type="PANTHER" id="PTHR22594">
    <property type="entry name" value="ASPARTYL/LYSYL-TRNA SYNTHETASE"/>
    <property type="match status" value="1"/>
</dbReference>
<accession>A0AA35TBF2</accession>
<dbReference type="Gene3D" id="3.30.1360.30">
    <property type="entry name" value="GAD-like domain"/>
    <property type="match status" value="1"/>
</dbReference>
<evidence type="ECO:0000313" key="8">
    <source>
        <dbReference type="EMBL" id="CAI8045230.1"/>
    </source>
</evidence>
<dbReference type="Pfam" id="PF00152">
    <property type="entry name" value="tRNA-synt_2"/>
    <property type="match status" value="1"/>
</dbReference>
<keyword evidence="9" id="KW-1185">Reference proteome</keyword>
<dbReference type="InterPro" id="IPR002312">
    <property type="entry name" value="Asp/Asn-tRNA-synth_IIb"/>
</dbReference>
<organism evidence="8 9">
    <name type="scientific">Geodia barretti</name>
    <name type="common">Barrett's horny sponge</name>
    <dbReference type="NCBI Taxonomy" id="519541"/>
    <lineage>
        <taxon>Eukaryota</taxon>
        <taxon>Metazoa</taxon>
        <taxon>Porifera</taxon>
        <taxon>Demospongiae</taxon>
        <taxon>Heteroscleromorpha</taxon>
        <taxon>Tetractinellida</taxon>
        <taxon>Astrophorina</taxon>
        <taxon>Geodiidae</taxon>
        <taxon>Geodia</taxon>
    </lineage>
</organism>
<dbReference type="PRINTS" id="PR01042">
    <property type="entry name" value="TRNASYNTHASP"/>
</dbReference>
<keyword evidence="3" id="KW-0547">Nucleotide-binding</keyword>